<accession>A0ABT9V8I0</accession>
<keyword evidence="1" id="KW-0812">Transmembrane</keyword>
<comment type="caution">
    <text evidence="2">The sequence shown here is derived from an EMBL/GenBank/DDBJ whole genome shotgun (WGS) entry which is preliminary data.</text>
</comment>
<dbReference type="InterPro" id="IPR010718">
    <property type="entry name" value="DUF1294"/>
</dbReference>
<dbReference type="Proteomes" id="UP001231362">
    <property type="component" value="Unassembled WGS sequence"/>
</dbReference>
<keyword evidence="1" id="KW-0472">Membrane</keyword>
<feature type="transmembrane region" description="Helical" evidence="1">
    <location>
        <begin position="5"/>
        <end position="21"/>
    </location>
</feature>
<dbReference type="EMBL" id="JAUSTU010000023">
    <property type="protein sequence ID" value="MDQ0157250.1"/>
    <property type="molecule type" value="Genomic_DNA"/>
</dbReference>
<sequence>MNYILGYFIGINILSLLLMYIDKNRAKRNQYRISEKTLWMAALFGGALGGVIGMNCFRHKTCFQSMSMTLNLNNSANVFVSLGSNYITTIA</sequence>
<feature type="transmembrane region" description="Helical" evidence="1">
    <location>
        <begin position="37"/>
        <end position="57"/>
    </location>
</feature>
<name>A0ABT9V8I0_9BACL</name>
<keyword evidence="3" id="KW-1185">Reference proteome</keyword>
<evidence type="ECO:0000256" key="1">
    <source>
        <dbReference type="SAM" id="Phobius"/>
    </source>
</evidence>
<dbReference type="Pfam" id="PF06961">
    <property type="entry name" value="DUF1294"/>
    <property type="match status" value="1"/>
</dbReference>
<dbReference type="RefSeq" id="WP_307151719.1">
    <property type="nucleotide sequence ID" value="NZ_JAUSTU010000023.1"/>
</dbReference>
<reference evidence="2 3" key="1">
    <citation type="submission" date="2023-07" db="EMBL/GenBank/DDBJ databases">
        <title>Genomic Encyclopedia of Type Strains, Phase IV (KMG-IV): sequencing the most valuable type-strain genomes for metagenomic binning, comparative biology and taxonomic classification.</title>
        <authorList>
            <person name="Goeker M."/>
        </authorList>
    </citation>
    <scope>NUCLEOTIDE SEQUENCE [LARGE SCALE GENOMIC DNA]</scope>
    <source>
        <strain evidence="2 3">DSM 23948</strain>
    </source>
</reference>
<organism evidence="2 3">
    <name type="scientific">Anoxybacillus andreesenii</name>
    <dbReference type="NCBI Taxonomy" id="1325932"/>
    <lineage>
        <taxon>Bacteria</taxon>
        <taxon>Bacillati</taxon>
        <taxon>Bacillota</taxon>
        <taxon>Bacilli</taxon>
        <taxon>Bacillales</taxon>
        <taxon>Anoxybacillaceae</taxon>
        <taxon>Anoxybacillus</taxon>
    </lineage>
</organism>
<gene>
    <name evidence="2" type="ORF">J2S07_003579</name>
</gene>
<protein>
    <submittedName>
        <fullName evidence="2">Uncharacterized membrane protein YsdA (DUF1294 family)</fullName>
    </submittedName>
</protein>
<proteinExistence type="predicted"/>
<evidence type="ECO:0000313" key="2">
    <source>
        <dbReference type="EMBL" id="MDQ0157250.1"/>
    </source>
</evidence>
<evidence type="ECO:0000313" key="3">
    <source>
        <dbReference type="Proteomes" id="UP001231362"/>
    </source>
</evidence>
<keyword evidence="1" id="KW-1133">Transmembrane helix</keyword>